<protein>
    <submittedName>
        <fullName evidence="1">Uncharacterized protein</fullName>
    </submittedName>
</protein>
<gene>
    <name evidence="1" type="ORF">L6452_31806</name>
</gene>
<comment type="caution">
    <text evidence="1">The sequence shown here is derived from an EMBL/GenBank/DDBJ whole genome shotgun (WGS) entry which is preliminary data.</text>
</comment>
<reference evidence="2" key="1">
    <citation type="journal article" date="2022" name="Mol. Ecol. Resour.">
        <title>The genomes of chicory, endive, great burdock and yacon provide insights into Asteraceae palaeo-polyploidization history and plant inulin production.</title>
        <authorList>
            <person name="Fan W."/>
            <person name="Wang S."/>
            <person name="Wang H."/>
            <person name="Wang A."/>
            <person name="Jiang F."/>
            <person name="Liu H."/>
            <person name="Zhao H."/>
            <person name="Xu D."/>
            <person name="Zhang Y."/>
        </authorList>
    </citation>
    <scope>NUCLEOTIDE SEQUENCE [LARGE SCALE GENOMIC DNA]</scope>
    <source>
        <strain evidence="2">cv. Niubang</strain>
    </source>
</reference>
<keyword evidence="2" id="KW-1185">Reference proteome</keyword>
<accession>A0ACB8Z2T6</accession>
<reference evidence="1 2" key="2">
    <citation type="journal article" date="2022" name="Mol. Ecol. Resour.">
        <title>The genomes of chicory, endive, great burdock and yacon provide insights into Asteraceae paleo-polyploidization history and plant inulin production.</title>
        <authorList>
            <person name="Fan W."/>
            <person name="Wang S."/>
            <person name="Wang H."/>
            <person name="Wang A."/>
            <person name="Jiang F."/>
            <person name="Liu H."/>
            <person name="Zhao H."/>
            <person name="Xu D."/>
            <person name="Zhang Y."/>
        </authorList>
    </citation>
    <scope>NUCLEOTIDE SEQUENCE [LARGE SCALE GENOMIC DNA]</scope>
    <source>
        <strain evidence="2">cv. Niubang</strain>
    </source>
</reference>
<dbReference type="EMBL" id="CM042057">
    <property type="protein sequence ID" value="KAI3692001.1"/>
    <property type="molecule type" value="Genomic_DNA"/>
</dbReference>
<evidence type="ECO:0000313" key="1">
    <source>
        <dbReference type="EMBL" id="KAI3692001.1"/>
    </source>
</evidence>
<name>A0ACB8Z2T6_ARCLA</name>
<dbReference type="Proteomes" id="UP001055879">
    <property type="component" value="Linkage Group LG11"/>
</dbReference>
<proteinExistence type="predicted"/>
<sequence>MSTGMIVKELTERDTSYHGQITLPKRGVDEHFIPRMDESLQHKLLEVKAPLEVVLHSEHNGQTKRVLLKKNHNNVFIFTNFGDVVRSWSLNSGDVVLFNLEGFELQRLWMYVVVSGGLEVIVQGQVCHSDSSCRMFLGVLARFQGEPMDYVLR</sequence>
<evidence type="ECO:0000313" key="2">
    <source>
        <dbReference type="Proteomes" id="UP001055879"/>
    </source>
</evidence>
<organism evidence="1 2">
    <name type="scientific">Arctium lappa</name>
    <name type="common">Greater burdock</name>
    <name type="synonym">Lappa major</name>
    <dbReference type="NCBI Taxonomy" id="4217"/>
    <lineage>
        <taxon>Eukaryota</taxon>
        <taxon>Viridiplantae</taxon>
        <taxon>Streptophyta</taxon>
        <taxon>Embryophyta</taxon>
        <taxon>Tracheophyta</taxon>
        <taxon>Spermatophyta</taxon>
        <taxon>Magnoliopsida</taxon>
        <taxon>eudicotyledons</taxon>
        <taxon>Gunneridae</taxon>
        <taxon>Pentapetalae</taxon>
        <taxon>asterids</taxon>
        <taxon>campanulids</taxon>
        <taxon>Asterales</taxon>
        <taxon>Asteraceae</taxon>
        <taxon>Carduoideae</taxon>
        <taxon>Cardueae</taxon>
        <taxon>Arctiinae</taxon>
        <taxon>Arctium</taxon>
    </lineage>
</organism>